<accession>A0ACB6ZTV4</accession>
<dbReference type="EMBL" id="MU117966">
    <property type="protein sequence ID" value="KAF9652979.1"/>
    <property type="molecule type" value="Genomic_DNA"/>
</dbReference>
<evidence type="ECO:0000313" key="1">
    <source>
        <dbReference type="EMBL" id="KAF9652979.1"/>
    </source>
</evidence>
<reference evidence="1" key="2">
    <citation type="journal article" date="2020" name="Nat. Commun.">
        <title>Large-scale genome sequencing of mycorrhizal fungi provides insights into the early evolution of symbiotic traits.</title>
        <authorList>
            <person name="Miyauchi S."/>
            <person name="Kiss E."/>
            <person name="Kuo A."/>
            <person name="Drula E."/>
            <person name="Kohler A."/>
            <person name="Sanchez-Garcia M."/>
            <person name="Morin E."/>
            <person name="Andreopoulos B."/>
            <person name="Barry K.W."/>
            <person name="Bonito G."/>
            <person name="Buee M."/>
            <person name="Carver A."/>
            <person name="Chen C."/>
            <person name="Cichocki N."/>
            <person name="Clum A."/>
            <person name="Culley D."/>
            <person name="Crous P.W."/>
            <person name="Fauchery L."/>
            <person name="Girlanda M."/>
            <person name="Hayes R.D."/>
            <person name="Keri Z."/>
            <person name="LaButti K."/>
            <person name="Lipzen A."/>
            <person name="Lombard V."/>
            <person name="Magnuson J."/>
            <person name="Maillard F."/>
            <person name="Murat C."/>
            <person name="Nolan M."/>
            <person name="Ohm R.A."/>
            <person name="Pangilinan J."/>
            <person name="Pereira M.F."/>
            <person name="Perotto S."/>
            <person name="Peter M."/>
            <person name="Pfister S."/>
            <person name="Riley R."/>
            <person name="Sitrit Y."/>
            <person name="Stielow J.B."/>
            <person name="Szollosi G."/>
            <person name="Zifcakova L."/>
            <person name="Stursova M."/>
            <person name="Spatafora J.W."/>
            <person name="Tedersoo L."/>
            <person name="Vaario L.M."/>
            <person name="Yamada A."/>
            <person name="Yan M."/>
            <person name="Wang P."/>
            <person name="Xu J."/>
            <person name="Bruns T."/>
            <person name="Baldrian P."/>
            <person name="Vilgalys R."/>
            <person name="Dunand C."/>
            <person name="Henrissat B."/>
            <person name="Grigoriev I.V."/>
            <person name="Hibbett D."/>
            <person name="Nagy L.G."/>
            <person name="Martin F.M."/>
        </authorList>
    </citation>
    <scope>NUCLEOTIDE SEQUENCE</scope>
    <source>
        <strain evidence="1">P2</strain>
    </source>
</reference>
<comment type="caution">
    <text evidence="1">The sequence shown here is derived from an EMBL/GenBank/DDBJ whole genome shotgun (WGS) entry which is preliminary data.</text>
</comment>
<proteinExistence type="predicted"/>
<name>A0ACB6ZTV4_THEGA</name>
<reference evidence="1" key="1">
    <citation type="submission" date="2019-10" db="EMBL/GenBank/DDBJ databases">
        <authorList>
            <consortium name="DOE Joint Genome Institute"/>
            <person name="Kuo A."/>
            <person name="Miyauchi S."/>
            <person name="Kiss E."/>
            <person name="Drula E."/>
            <person name="Kohler A."/>
            <person name="Sanchez-Garcia M."/>
            <person name="Andreopoulos B."/>
            <person name="Barry K.W."/>
            <person name="Bonito G."/>
            <person name="Buee M."/>
            <person name="Carver A."/>
            <person name="Chen C."/>
            <person name="Cichocki N."/>
            <person name="Clum A."/>
            <person name="Culley D."/>
            <person name="Crous P.W."/>
            <person name="Fauchery L."/>
            <person name="Girlanda M."/>
            <person name="Hayes R."/>
            <person name="Keri Z."/>
            <person name="Labutti K."/>
            <person name="Lipzen A."/>
            <person name="Lombard V."/>
            <person name="Magnuson J."/>
            <person name="Maillard F."/>
            <person name="Morin E."/>
            <person name="Murat C."/>
            <person name="Nolan M."/>
            <person name="Ohm R."/>
            <person name="Pangilinan J."/>
            <person name="Pereira M."/>
            <person name="Perotto S."/>
            <person name="Peter M."/>
            <person name="Riley R."/>
            <person name="Sitrit Y."/>
            <person name="Stielow B."/>
            <person name="Szollosi G."/>
            <person name="Zifcakova L."/>
            <person name="Stursova M."/>
            <person name="Spatafora J.W."/>
            <person name="Tedersoo L."/>
            <person name="Vaario L.-M."/>
            <person name="Yamada A."/>
            <person name="Yan M."/>
            <person name="Wang P."/>
            <person name="Xu J."/>
            <person name="Bruns T."/>
            <person name="Baldrian P."/>
            <person name="Vilgalys R."/>
            <person name="Henrissat B."/>
            <person name="Grigoriev I.V."/>
            <person name="Hibbett D."/>
            <person name="Nagy L.G."/>
            <person name="Martin F.M."/>
        </authorList>
    </citation>
    <scope>NUCLEOTIDE SEQUENCE</scope>
    <source>
        <strain evidence="1">P2</strain>
    </source>
</reference>
<keyword evidence="2" id="KW-1185">Reference proteome</keyword>
<sequence>MYVLVESAALWTIFVTINFILFLARTNLRFMSLDMMGPVIGISFCLIIVRLGPATEQRVSLPSLRTADFAVQTMTAGAAMPYDTAREGSGQGARNHHQI</sequence>
<evidence type="ECO:0000313" key="2">
    <source>
        <dbReference type="Proteomes" id="UP000886501"/>
    </source>
</evidence>
<protein>
    <submittedName>
        <fullName evidence="1">Uncharacterized protein</fullName>
    </submittedName>
</protein>
<gene>
    <name evidence="1" type="ORF">BDM02DRAFT_3108636</name>
</gene>
<organism evidence="1 2">
    <name type="scientific">Thelephora ganbajun</name>
    <name type="common">Ganba fungus</name>
    <dbReference type="NCBI Taxonomy" id="370292"/>
    <lineage>
        <taxon>Eukaryota</taxon>
        <taxon>Fungi</taxon>
        <taxon>Dikarya</taxon>
        <taxon>Basidiomycota</taxon>
        <taxon>Agaricomycotina</taxon>
        <taxon>Agaricomycetes</taxon>
        <taxon>Thelephorales</taxon>
        <taxon>Thelephoraceae</taxon>
        <taxon>Thelephora</taxon>
    </lineage>
</organism>
<dbReference type="Proteomes" id="UP000886501">
    <property type="component" value="Unassembled WGS sequence"/>
</dbReference>